<evidence type="ECO:0000313" key="6">
    <source>
        <dbReference type="EMBL" id="MBO1514137.1"/>
    </source>
</evidence>
<dbReference type="CDD" id="cd13585">
    <property type="entry name" value="PBP2_TMBP_like"/>
    <property type="match status" value="1"/>
</dbReference>
<comment type="similarity">
    <text evidence="1">Belongs to the bacterial solute-binding protein 1 family.</text>
</comment>
<evidence type="ECO:0000256" key="5">
    <source>
        <dbReference type="SAM" id="SignalP"/>
    </source>
</evidence>
<evidence type="ECO:0000256" key="2">
    <source>
        <dbReference type="ARBA" id="ARBA00022448"/>
    </source>
</evidence>
<feature type="region of interest" description="Disordered" evidence="4">
    <location>
        <begin position="395"/>
        <end position="414"/>
    </location>
</feature>
<dbReference type="Proteomes" id="UP000663981">
    <property type="component" value="Unassembled WGS sequence"/>
</dbReference>
<organism evidence="6 7">
    <name type="scientific">Metabacillus bambusae</name>
    <dbReference type="NCBI Taxonomy" id="2795218"/>
    <lineage>
        <taxon>Bacteria</taxon>
        <taxon>Bacillati</taxon>
        <taxon>Bacillota</taxon>
        <taxon>Bacilli</taxon>
        <taxon>Bacillales</taxon>
        <taxon>Bacillaceae</taxon>
        <taxon>Metabacillus</taxon>
    </lineage>
</organism>
<dbReference type="SUPFAM" id="SSF53850">
    <property type="entry name" value="Periplasmic binding protein-like II"/>
    <property type="match status" value="1"/>
</dbReference>
<dbReference type="PANTHER" id="PTHR30061">
    <property type="entry name" value="MALTOSE-BINDING PERIPLASMIC PROTEIN"/>
    <property type="match status" value="1"/>
</dbReference>
<keyword evidence="2" id="KW-0813">Transport</keyword>
<keyword evidence="7" id="KW-1185">Reference proteome</keyword>
<feature type="compositionally biased region" description="Basic and acidic residues" evidence="4">
    <location>
        <begin position="396"/>
        <end position="407"/>
    </location>
</feature>
<name>A0ABS3N7A2_9BACI</name>
<evidence type="ECO:0000256" key="1">
    <source>
        <dbReference type="ARBA" id="ARBA00008520"/>
    </source>
</evidence>
<dbReference type="RefSeq" id="WP_207981063.1">
    <property type="nucleotide sequence ID" value="NZ_JAGDEL010000020.1"/>
</dbReference>
<evidence type="ECO:0000313" key="7">
    <source>
        <dbReference type="Proteomes" id="UP000663981"/>
    </source>
</evidence>
<dbReference type="InterPro" id="IPR006059">
    <property type="entry name" value="SBP"/>
</dbReference>
<comment type="caution">
    <text evidence="6">The sequence shown here is derived from an EMBL/GenBank/DDBJ whole genome shotgun (WGS) entry which is preliminary data.</text>
</comment>
<feature type="chain" id="PRO_5047368400" evidence="5">
    <location>
        <begin position="25"/>
        <end position="414"/>
    </location>
</feature>
<gene>
    <name evidence="6" type="ORF">I7822_21165</name>
</gene>
<evidence type="ECO:0000256" key="3">
    <source>
        <dbReference type="ARBA" id="ARBA00022729"/>
    </source>
</evidence>
<proteinExistence type="inferred from homology"/>
<protein>
    <submittedName>
        <fullName evidence="6">Sugar ABC transporter substrate-binding protein</fullName>
    </submittedName>
</protein>
<keyword evidence="3 5" id="KW-0732">Signal</keyword>
<dbReference type="Pfam" id="PF13416">
    <property type="entry name" value="SBP_bac_8"/>
    <property type="match status" value="1"/>
</dbReference>
<sequence length="414" mass="46090">MLKKVMLTVLFMSFVFLIACSGDASSTESNSKNKANGEKISIDWWDPATGKNAEELDKIIAEYEEENPNVDIVRTFTPFADIKNKLMMSSAAGELPDITILDNPAHQPFAASGMLADITDKVKEAGLEDKYFEGPWSTNVYDGKIYGIPSYSNNLALFYNKDLLKEAGYDEPPKTWEELKEIAAATTKDGVRGLSFSAIQNEVGVFHFLPWLWQSGSDLTNLNSEGTVETLNLWKDLIDKGHVSQEVLSLDQNDLVLTFAAGSEAMMVNGTWQVPVLNEEAKINWGVTTLPKGKESGTVLGGYNWAITEQSEHKDIAWDIIQFAEEKERKLGFLKNAGYIPSRKDLIDDPHWTENEVLNVFADSMEFAKARAYGPKYEEISVEIQSMIHSVMQGDKTPEEAAKEAANKIKPLLP</sequence>
<dbReference type="Gene3D" id="3.40.190.10">
    <property type="entry name" value="Periplasmic binding protein-like II"/>
    <property type="match status" value="2"/>
</dbReference>
<feature type="signal peptide" evidence="5">
    <location>
        <begin position="1"/>
        <end position="24"/>
    </location>
</feature>
<dbReference type="PANTHER" id="PTHR30061:SF50">
    <property type="entry name" value="MALTOSE_MALTODEXTRIN-BINDING PERIPLASMIC PROTEIN"/>
    <property type="match status" value="1"/>
</dbReference>
<accession>A0ABS3N7A2</accession>
<reference evidence="6 7" key="1">
    <citation type="submission" date="2021-03" db="EMBL/GenBank/DDBJ databases">
        <title>Whole genome sequence of Metabacillus bambusae BG109.</title>
        <authorList>
            <person name="Jeong J.W."/>
        </authorList>
    </citation>
    <scope>NUCLEOTIDE SEQUENCE [LARGE SCALE GENOMIC DNA]</scope>
    <source>
        <strain evidence="6 7">BG109</strain>
    </source>
</reference>
<dbReference type="PROSITE" id="PS51257">
    <property type="entry name" value="PROKAR_LIPOPROTEIN"/>
    <property type="match status" value="1"/>
</dbReference>
<dbReference type="EMBL" id="JAGDEL010000020">
    <property type="protein sequence ID" value="MBO1514137.1"/>
    <property type="molecule type" value="Genomic_DNA"/>
</dbReference>
<evidence type="ECO:0000256" key="4">
    <source>
        <dbReference type="SAM" id="MobiDB-lite"/>
    </source>
</evidence>